<organism evidence="1">
    <name type="scientific">Neisseria gonorrhoeae</name>
    <dbReference type="NCBI Taxonomy" id="485"/>
    <lineage>
        <taxon>Bacteria</taxon>
        <taxon>Pseudomonadati</taxon>
        <taxon>Pseudomonadota</taxon>
        <taxon>Betaproteobacteria</taxon>
        <taxon>Neisseriales</taxon>
        <taxon>Neisseriaceae</taxon>
        <taxon>Neisseria</taxon>
    </lineage>
</organism>
<sequence>MPSETDSRFRRHFAYRPDYLLSGLDSIGAVRGSSGIVRADSETLPESAFRNTTMLSTSSFGMSLPNCALPMMVTALSSSHTLPLWKYG</sequence>
<dbReference type="EMBL" id="UGRI01000002">
    <property type="protein sequence ID" value="SUB32222.1"/>
    <property type="molecule type" value="Genomic_DNA"/>
</dbReference>
<evidence type="ECO:0000313" key="1">
    <source>
        <dbReference type="EMBL" id="SUB32222.1"/>
    </source>
</evidence>
<proteinExistence type="predicted"/>
<reference evidence="1" key="1">
    <citation type="submission" date="2018-06" db="EMBL/GenBank/DDBJ databases">
        <authorList>
            <consortium name="Pathogen Informatics"/>
            <person name="Doyle S."/>
        </authorList>
    </citation>
    <scope>NUCLEOTIDE SEQUENCE [LARGE SCALE GENOMIC DNA]</scope>
    <source>
        <strain evidence="1">NCTC11421</strain>
    </source>
</reference>
<gene>
    <name evidence="1" type="ORF">NCTC11421_03657</name>
</gene>
<dbReference type="AlphaFoldDB" id="A0A379B1C9"/>
<accession>A0A379B1C9</accession>
<protein>
    <submittedName>
        <fullName evidence="1">Uncharacterized protein</fullName>
    </submittedName>
</protein>
<name>A0A379B1C9_NEIGO</name>